<dbReference type="GO" id="GO:0009113">
    <property type="term" value="P:purine nucleobase biosynthetic process"/>
    <property type="evidence" value="ECO:0007669"/>
    <property type="project" value="UniProtKB-UniRule"/>
</dbReference>
<dbReference type="GO" id="GO:0000287">
    <property type="term" value="F:magnesium ion binding"/>
    <property type="evidence" value="ECO:0007669"/>
    <property type="project" value="UniProtKB-UniRule"/>
</dbReference>
<feature type="binding site" evidence="7 11">
    <location>
        <position position="464"/>
    </location>
    <ligand>
        <name>[4Fe-4S] cluster</name>
        <dbReference type="ChEBI" id="CHEBI:49883"/>
    </ligand>
</feature>
<dbReference type="CDD" id="cd06223">
    <property type="entry name" value="PRTases_typeI"/>
    <property type="match status" value="1"/>
</dbReference>
<keyword evidence="7 11" id="KW-0411">Iron-sulfur</keyword>
<feature type="binding site" evidence="7 11">
    <location>
        <position position="264"/>
    </location>
    <ligand>
        <name>[4Fe-4S] cluster</name>
        <dbReference type="ChEBI" id="CHEBI:49883"/>
    </ligand>
</feature>
<dbReference type="Gene3D" id="3.60.20.10">
    <property type="entry name" value="Glutamine Phosphoribosylpyrophosphate, subunit 1, domain 1"/>
    <property type="match status" value="1"/>
</dbReference>
<keyword evidence="6 7" id="KW-0315">Glutamine amidotransferase</keyword>
<dbReference type="Pfam" id="PF13522">
    <property type="entry name" value="GATase_6"/>
    <property type="match status" value="1"/>
</dbReference>
<proteinExistence type="inferred from homology"/>
<evidence type="ECO:0000313" key="13">
    <source>
        <dbReference type="EMBL" id="ABI69076.1"/>
    </source>
</evidence>
<keyword evidence="7 10" id="KW-0460">Magnesium</keyword>
<evidence type="ECO:0000259" key="12">
    <source>
        <dbReference type="PROSITE" id="PS51278"/>
    </source>
</evidence>
<dbReference type="HAMAP" id="MF_01931">
    <property type="entry name" value="PurF"/>
    <property type="match status" value="1"/>
</dbReference>
<keyword evidence="3 7" id="KW-0328">Glycosyltransferase</keyword>
<name>Q0AW28_SYNWW</name>
<comment type="similarity">
    <text evidence="2 7 8">In the C-terminal section; belongs to the purine/pyrimidine phosphoribosyltransferase family.</text>
</comment>
<evidence type="ECO:0000256" key="5">
    <source>
        <dbReference type="ARBA" id="ARBA00022755"/>
    </source>
</evidence>
<dbReference type="KEGG" id="swo:Swol_1778"/>
<evidence type="ECO:0000256" key="6">
    <source>
        <dbReference type="ARBA" id="ARBA00022962"/>
    </source>
</evidence>
<dbReference type="GO" id="GO:0004044">
    <property type="term" value="F:amidophosphoribosyltransferase activity"/>
    <property type="evidence" value="ECO:0007669"/>
    <property type="project" value="UniProtKB-UniRule"/>
</dbReference>
<dbReference type="EC" id="2.4.2.14" evidence="7"/>
<evidence type="ECO:0000256" key="10">
    <source>
        <dbReference type="PIRSR" id="PIRSR000485-2"/>
    </source>
</evidence>
<keyword evidence="4 7" id="KW-0808">Transferase</keyword>
<comment type="function">
    <text evidence="7">Catalyzes the formation of phosphoribosylamine from phosphoribosylpyrophosphate (PRPP) and glutamine.</text>
</comment>
<comment type="cofactor">
    <cofactor evidence="7 11">
        <name>[4Fe-4S] cluster</name>
        <dbReference type="ChEBI" id="CHEBI:49883"/>
    </cofactor>
    <text evidence="7 11">Binds 1 [4Fe-4S] cluster per subunit.</text>
</comment>
<dbReference type="PIRSF" id="PIRSF000485">
    <property type="entry name" value="Amd_phspho_trans"/>
    <property type="match status" value="1"/>
</dbReference>
<feature type="binding site" evidence="7 11">
    <location>
        <position position="410"/>
    </location>
    <ligand>
        <name>[4Fe-4S] cluster</name>
        <dbReference type="ChEBI" id="CHEBI:49883"/>
    </ligand>
</feature>
<dbReference type="InterPro" id="IPR005854">
    <property type="entry name" value="PurF"/>
</dbReference>
<dbReference type="InterPro" id="IPR000836">
    <property type="entry name" value="PRTase_dom"/>
</dbReference>
<evidence type="ECO:0000313" key="14">
    <source>
        <dbReference type="Proteomes" id="UP000001968"/>
    </source>
</evidence>
<evidence type="ECO:0000256" key="2">
    <source>
        <dbReference type="ARBA" id="ARBA00010138"/>
    </source>
</evidence>
<dbReference type="CDD" id="cd00715">
    <property type="entry name" value="GPATase_N"/>
    <property type="match status" value="1"/>
</dbReference>
<organism evidence="13 14">
    <name type="scientific">Syntrophomonas wolfei subsp. wolfei (strain DSM 2245B / Goettingen)</name>
    <dbReference type="NCBI Taxonomy" id="335541"/>
    <lineage>
        <taxon>Bacteria</taxon>
        <taxon>Bacillati</taxon>
        <taxon>Bacillota</taxon>
        <taxon>Clostridia</taxon>
        <taxon>Eubacteriales</taxon>
        <taxon>Syntrophomonadaceae</taxon>
        <taxon>Syntrophomonas</taxon>
    </lineage>
</organism>
<dbReference type="STRING" id="335541.Swol_1778"/>
<dbReference type="Proteomes" id="UP000001968">
    <property type="component" value="Chromosome"/>
</dbReference>
<dbReference type="AlphaFoldDB" id="Q0AW28"/>
<dbReference type="InterPro" id="IPR029057">
    <property type="entry name" value="PRTase-like"/>
</dbReference>
<dbReference type="PANTHER" id="PTHR11907">
    <property type="entry name" value="AMIDOPHOSPHORIBOSYLTRANSFERASE"/>
    <property type="match status" value="1"/>
</dbReference>
<evidence type="ECO:0000256" key="3">
    <source>
        <dbReference type="ARBA" id="ARBA00022676"/>
    </source>
</evidence>
<sequence length="475" mass="52813">MLEEIKDLELLSTCHAEDKFHDECGVFGIFLNEYEDDCEAARTTFYGLYALQHRGQESAGIAVSNGHEIQLHKGMGLITEVIKPDHIKKLKGRLSIGHVRYSTTGMSNVVNTQPLVFHYLNGMLALAHNGNLVNTVELRKRLATYGSVFQTTSDTEVVANLLARYSQDNKIEDALARCIMDAKGAFALLIMTEDRLVGVRDPMGIRPLCIGELNGNYILASESAALDTVGATLIRDVNPGEIVVIDQDGLHSRQVIDSPRRAHCIFEYIYFARPDSTIDQVNVYQARREMGRQLARECNIDADMVISVPDSGTSSALGYAEEAGLPFEEGLMKNRYVGRTFIQPTQKMRELGVKLKLNAIEEVVCGKRIIMVDDSIVRGTTSKKIVQMLREAGATEVHMVVASPPTRFPCYYGIDTSRREELIASTMDETEIEKFIGADSLHYLSMEAMFAAMKSSEDTFCSACFSGKYPMEIET</sequence>
<dbReference type="UniPathway" id="UPA00074">
    <property type="reaction ID" value="UER00124"/>
</dbReference>
<evidence type="ECO:0000256" key="7">
    <source>
        <dbReference type="HAMAP-Rule" id="MF_01931"/>
    </source>
</evidence>
<feature type="binding site" evidence="7 10">
    <location>
        <position position="311"/>
    </location>
    <ligand>
        <name>Mg(2+)</name>
        <dbReference type="ChEBI" id="CHEBI:18420"/>
    </ligand>
</feature>
<dbReference type="GO" id="GO:0051539">
    <property type="term" value="F:4 iron, 4 sulfur cluster binding"/>
    <property type="evidence" value="ECO:0007669"/>
    <property type="project" value="UniProtKB-KW"/>
</dbReference>
<evidence type="ECO:0000256" key="4">
    <source>
        <dbReference type="ARBA" id="ARBA00022679"/>
    </source>
</evidence>
<feature type="binding site" evidence="7 10">
    <location>
        <position position="374"/>
    </location>
    <ligand>
        <name>Mg(2+)</name>
        <dbReference type="ChEBI" id="CHEBI:18420"/>
    </ligand>
</feature>
<dbReference type="MEROPS" id="C44.001"/>
<keyword evidence="7 11" id="KW-0408">Iron</keyword>
<feature type="binding site" evidence="7 10">
    <location>
        <position position="373"/>
    </location>
    <ligand>
        <name>Mg(2+)</name>
        <dbReference type="ChEBI" id="CHEBI:18420"/>
    </ligand>
</feature>
<keyword evidence="7 10" id="KW-0479">Metal-binding</keyword>
<dbReference type="PROSITE" id="PS51278">
    <property type="entry name" value="GATASE_TYPE_2"/>
    <property type="match status" value="1"/>
</dbReference>
<accession>Q0AW28</accession>
<dbReference type="eggNOG" id="COG0034">
    <property type="taxonomic scope" value="Bacteria"/>
</dbReference>
<dbReference type="EMBL" id="CP000448">
    <property type="protein sequence ID" value="ABI69076.1"/>
    <property type="molecule type" value="Genomic_DNA"/>
</dbReference>
<gene>
    <name evidence="7" type="primary">purF</name>
    <name evidence="13" type="ordered locus">Swol_1778</name>
</gene>
<dbReference type="Gene3D" id="3.40.50.2020">
    <property type="match status" value="1"/>
</dbReference>
<dbReference type="GO" id="GO:0006189">
    <property type="term" value="P:'de novo' IMP biosynthetic process"/>
    <property type="evidence" value="ECO:0007669"/>
    <property type="project" value="UniProtKB-UniRule"/>
</dbReference>
<feature type="binding site" evidence="7 11">
    <location>
        <position position="461"/>
    </location>
    <ligand>
        <name>[4Fe-4S] cluster</name>
        <dbReference type="ChEBI" id="CHEBI:49883"/>
    </ligand>
</feature>
<evidence type="ECO:0000256" key="1">
    <source>
        <dbReference type="ARBA" id="ARBA00005209"/>
    </source>
</evidence>
<dbReference type="InterPro" id="IPR017932">
    <property type="entry name" value="GATase_2_dom"/>
</dbReference>
<keyword evidence="14" id="KW-1185">Reference proteome</keyword>
<protein>
    <recommendedName>
        <fullName evidence="7">Amidophosphoribosyltransferase</fullName>
        <shortName evidence="7">ATase</shortName>
        <ecNumber evidence="7">2.4.2.14</ecNumber>
    </recommendedName>
    <alternativeName>
        <fullName evidence="7">Glutamine phosphoribosylpyrophosphate amidotransferase</fullName>
        <shortName evidence="7">GPATase</shortName>
    </alternativeName>
</protein>
<comment type="catalytic activity">
    <reaction evidence="7 8">
        <text>5-phospho-beta-D-ribosylamine + L-glutamate + diphosphate = 5-phospho-alpha-D-ribose 1-diphosphate + L-glutamine + H2O</text>
        <dbReference type="Rhea" id="RHEA:14905"/>
        <dbReference type="ChEBI" id="CHEBI:15377"/>
        <dbReference type="ChEBI" id="CHEBI:29985"/>
        <dbReference type="ChEBI" id="CHEBI:33019"/>
        <dbReference type="ChEBI" id="CHEBI:58017"/>
        <dbReference type="ChEBI" id="CHEBI:58359"/>
        <dbReference type="ChEBI" id="CHEBI:58681"/>
        <dbReference type="EC" id="2.4.2.14"/>
    </reaction>
</comment>
<dbReference type="InterPro" id="IPR029055">
    <property type="entry name" value="Ntn_hydrolases_N"/>
</dbReference>
<feature type="active site" description="Nucleophile" evidence="7 9">
    <location>
        <position position="24"/>
    </location>
</feature>
<evidence type="ECO:0000256" key="8">
    <source>
        <dbReference type="PIRNR" id="PIRNR000485"/>
    </source>
</evidence>
<evidence type="ECO:0000256" key="11">
    <source>
        <dbReference type="PIRSR" id="PIRSR000485-3"/>
    </source>
</evidence>
<comment type="cofactor">
    <cofactor evidence="7 10">
        <name>Mg(2+)</name>
        <dbReference type="ChEBI" id="CHEBI:18420"/>
    </cofactor>
    <text evidence="7 10">Binds 1 Mg(2+) ion per subunit.</text>
</comment>
<keyword evidence="7" id="KW-0004">4Fe-4S</keyword>
<dbReference type="InterPro" id="IPR035584">
    <property type="entry name" value="PurF_N"/>
</dbReference>
<dbReference type="NCBIfam" id="TIGR01134">
    <property type="entry name" value="purF"/>
    <property type="match status" value="1"/>
</dbReference>
<feature type="domain" description="Glutamine amidotransferase type-2" evidence="12">
    <location>
        <begin position="24"/>
        <end position="248"/>
    </location>
</feature>
<comment type="pathway">
    <text evidence="1 7 8">Purine metabolism; IMP biosynthesis via de novo pathway; N(1)-(5-phospho-D-ribosyl)glycinamide from 5-phospho-alpha-D-ribose 1-diphosphate: step 1/2.</text>
</comment>
<reference evidence="14" key="1">
    <citation type="journal article" date="2010" name="Environ. Microbiol.">
        <title>The genome of Syntrophomonas wolfei: new insights into syntrophic metabolism and biohydrogen production.</title>
        <authorList>
            <person name="Sieber J.R."/>
            <person name="Sims D.R."/>
            <person name="Han C."/>
            <person name="Kim E."/>
            <person name="Lykidis A."/>
            <person name="Lapidus A.L."/>
            <person name="McDonnald E."/>
            <person name="Rohlin L."/>
            <person name="Culley D.E."/>
            <person name="Gunsalus R."/>
            <person name="McInerney M.J."/>
        </authorList>
    </citation>
    <scope>NUCLEOTIDE SEQUENCE [LARGE SCALE GENOMIC DNA]</scope>
    <source>
        <strain evidence="14">DSM 2245B / Goettingen</strain>
    </source>
</reference>
<dbReference type="SUPFAM" id="SSF56235">
    <property type="entry name" value="N-terminal nucleophile aminohydrolases (Ntn hydrolases)"/>
    <property type="match status" value="1"/>
</dbReference>
<keyword evidence="5 7" id="KW-0658">Purine biosynthesis</keyword>
<evidence type="ECO:0000256" key="9">
    <source>
        <dbReference type="PIRSR" id="PIRSR000485-1"/>
    </source>
</evidence>
<dbReference type="HOGENOM" id="CLU_022389_3_1_9"/>
<dbReference type="Pfam" id="PF00156">
    <property type="entry name" value="Pribosyltran"/>
    <property type="match status" value="1"/>
</dbReference>
<dbReference type="SUPFAM" id="SSF53271">
    <property type="entry name" value="PRTase-like"/>
    <property type="match status" value="1"/>
</dbReference>